<sequence length="269" mass="29731">MFTFGISPKAILYVPFMFATLISAVILAFVSRLGEPPNQRLARTSSWVEDVKDSFRAFFAPATVLIRSYTTNCDVTFVGLSVFIYSFVLSIYETELEARELADSIRKLVPIIRFASYAAIIPTILFFNRERSRPQERATSEITLLRNIVYFQIACAMIALVIPTSFDYILVGVYLPTLVSGFMPLLYTIGSVYYGGERGAAIGLYSALTVAQSLGEWLPSVHGLVSEASNYSSYTIELVHVACLVAVALLLLFSRAPEETTIHAANNGE</sequence>
<evidence type="ECO:0000256" key="4">
    <source>
        <dbReference type="ARBA" id="ARBA00023136"/>
    </source>
</evidence>
<feature type="transmembrane region" description="Helical" evidence="5">
    <location>
        <begin position="12"/>
        <end position="30"/>
    </location>
</feature>
<dbReference type="EMBL" id="JAYKXP010000014">
    <property type="protein sequence ID" value="KAK7050901.1"/>
    <property type="molecule type" value="Genomic_DNA"/>
</dbReference>
<name>A0AAW0DEE6_9AGAR</name>
<keyword evidence="4 5" id="KW-0472">Membrane</keyword>
<proteinExistence type="predicted"/>
<feature type="transmembrane region" description="Helical" evidence="5">
    <location>
        <begin position="108"/>
        <end position="127"/>
    </location>
</feature>
<evidence type="ECO:0000313" key="7">
    <source>
        <dbReference type="Proteomes" id="UP001383192"/>
    </source>
</evidence>
<protein>
    <submittedName>
        <fullName evidence="6">Uncharacterized protein</fullName>
    </submittedName>
</protein>
<dbReference type="InterPro" id="IPR010291">
    <property type="entry name" value="Ion_channel_UNC-93"/>
</dbReference>
<evidence type="ECO:0000256" key="1">
    <source>
        <dbReference type="ARBA" id="ARBA00004141"/>
    </source>
</evidence>
<feature type="transmembrane region" description="Helical" evidence="5">
    <location>
        <begin position="201"/>
        <end position="219"/>
    </location>
</feature>
<dbReference type="Pfam" id="PF05978">
    <property type="entry name" value="UNC-93"/>
    <property type="match status" value="1"/>
</dbReference>
<gene>
    <name evidence="6" type="ORF">VNI00_005013</name>
</gene>
<feature type="transmembrane region" description="Helical" evidence="5">
    <location>
        <begin position="231"/>
        <end position="253"/>
    </location>
</feature>
<evidence type="ECO:0000256" key="2">
    <source>
        <dbReference type="ARBA" id="ARBA00022692"/>
    </source>
</evidence>
<dbReference type="SUPFAM" id="SSF103473">
    <property type="entry name" value="MFS general substrate transporter"/>
    <property type="match status" value="1"/>
</dbReference>
<keyword evidence="3 5" id="KW-1133">Transmembrane helix</keyword>
<comment type="subcellular location">
    <subcellularLocation>
        <location evidence="1">Membrane</location>
        <topology evidence="1">Multi-pass membrane protein</topology>
    </subcellularLocation>
</comment>
<keyword evidence="2 5" id="KW-0812">Transmembrane</keyword>
<accession>A0AAW0DEE6</accession>
<comment type="caution">
    <text evidence="6">The sequence shown here is derived from an EMBL/GenBank/DDBJ whole genome shotgun (WGS) entry which is preliminary data.</text>
</comment>
<feature type="transmembrane region" description="Helical" evidence="5">
    <location>
        <begin position="172"/>
        <end position="194"/>
    </location>
</feature>
<dbReference type="Proteomes" id="UP001383192">
    <property type="component" value="Unassembled WGS sequence"/>
</dbReference>
<keyword evidence="7" id="KW-1185">Reference proteome</keyword>
<evidence type="ECO:0000256" key="3">
    <source>
        <dbReference type="ARBA" id="ARBA00022989"/>
    </source>
</evidence>
<feature type="transmembrane region" description="Helical" evidence="5">
    <location>
        <begin position="75"/>
        <end position="92"/>
    </location>
</feature>
<feature type="transmembrane region" description="Helical" evidence="5">
    <location>
        <begin position="148"/>
        <end position="166"/>
    </location>
</feature>
<organism evidence="6 7">
    <name type="scientific">Paramarasmius palmivorus</name>
    <dbReference type="NCBI Taxonomy" id="297713"/>
    <lineage>
        <taxon>Eukaryota</taxon>
        <taxon>Fungi</taxon>
        <taxon>Dikarya</taxon>
        <taxon>Basidiomycota</taxon>
        <taxon>Agaricomycotina</taxon>
        <taxon>Agaricomycetes</taxon>
        <taxon>Agaricomycetidae</taxon>
        <taxon>Agaricales</taxon>
        <taxon>Marasmiineae</taxon>
        <taxon>Marasmiaceae</taxon>
        <taxon>Paramarasmius</taxon>
    </lineage>
</organism>
<dbReference type="AlphaFoldDB" id="A0AAW0DEE6"/>
<reference evidence="6 7" key="1">
    <citation type="submission" date="2024-01" db="EMBL/GenBank/DDBJ databases">
        <title>A draft genome for a cacao thread blight-causing isolate of Paramarasmius palmivorus.</title>
        <authorList>
            <person name="Baruah I.K."/>
            <person name="Bukari Y."/>
            <person name="Amoako-Attah I."/>
            <person name="Meinhardt L.W."/>
            <person name="Bailey B.A."/>
            <person name="Cohen S.P."/>
        </authorList>
    </citation>
    <scope>NUCLEOTIDE SEQUENCE [LARGE SCALE GENOMIC DNA]</scope>
    <source>
        <strain evidence="6 7">GH-12</strain>
    </source>
</reference>
<evidence type="ECO:0000313" key="6">
    <source>
        <dbReference type="EMBL" id="KAK7050901.1"/>
    </source>
</evidence>
<dbReference type="GO" id="GO:0016020">
    <property type="term" value="C:membrane"/>
    <property type="evidence" value="ECO:0007669"/>
    <property type="project" value="UniProtKB-SubCell"/>
</dbReference>
<dbReference type="InterPro" id="IPR036259">
    <property type="entry name" value="MFS_trans_sf"/>
</dbReference>
<evidence type="ECO:0000256" key="5">
    <source>
        <dbReference type="SAM" id="Phobius"/>
    </source>
</evidence>